<organism evidence="2 3">
    <name type="scientific">Cystobacter fuscus (strain ATCC 25194 / DSM 2262 / NBRC 100088 / M29)</name>
    <dbReference type="NCBI Taxonomy" id="1242864"/>
    <lineage>
        <taxon>Bacteria</taxon>
        <taxon>Pseudomonadati</taxon>
        <taxon>Myxococcota</taxon>
        <taxon>Myxococcia</taxon>
        <taxon>Myxococcales</taxon>
        <taxon>Cystobacterineae</taxon>
        <taxon>Archangiaceae</taxon>
        <taxon>Cystobacter</taxon>
    </lineage>
</organism>
<accession>S9P263</accession>
<feature type="signal peptide" evidence="1">
    <location>
        <begin position="1"/>
        <end position="27"/>
    </location>
</feature>
<dbReference type="EMBL" id="ANAH02000024">
    <property type="protein sequence ID" value="EPX58545.1"/>
    <property type="molecule type" value="Genomic_DNA"/>
</dbReference>
<evidence type="ECO:0000313" key="2">
    <source>
        <dbReference type="EMBL" id="EPX58545.1"/>
    </source>
</evidence>
<keyword evidence="1" id="KW-0732">Signal</keyword>
<dbReference type="RefSeq" id="WP_002628041.1">
    <property type="nucleotide sequence ID" value="NZ_ANAH02000024.1"/>
</dbReference>
<reference evidence="2" key="1">
    <citation type="submission" date="2013-05" db="EMBL/GenBank/DDBJ databases">
        <title>Genome assembly of Cystobacter fuscus DSM 2262.</title>
        <authorList>
            <person name="Sharma G."/>
            <person name="Khatri I."/>
            <person name="Kaur C."/>
            <person name="Mayilraj S."/>
            <person name="Subramanian S."/>
        </authorList>
    </citation>
    <scope>NUCLEOTIDE SEQUENCE [LARGE SCALE GENOMIC DNA]</scope>
    <source>
        <strain evidence="2">DSM 2262</strain>
    </source>
</reference>
<dbReference type="AlphaFoldDB" id="S9P263"/>
<name>S9P263_CYSF2</name>
<evidence type="ECO:0000256" key="1">
    <source>
        <dbReference type="SAM" id="SignalP"/>
    </source>
</evidence>
<comment type="caution">
    <text evidence="2">The sequence shown here is derived from an EMBL/GenBank/DDBJ whole genome shotgun (WGS) entry which is preliminary data.</text>
</comment>
<protein>
    <recommendedName>
        <fullName evidence="4">Lipoprotein</fullName>
    </recommendedName>
</protein>
<dbReference type="PROSITE" id="PS51257">
    <property type="entry name" value="PROKAR_LIPOPROTEIN"/>
    <property type="match status" value="1"/>
</dbReference>
<keyword evidence="3" id="KW-1185">Reference proteome</keyword>
<proteinExistence type="predicted"/>
<gene>
    <name evidence="2" type="ORF">D187_004017</name>
</gene>
<feature type="chain" id="PRO_5004554607" description="Lipoprotein" evidence="1">
    <location>
        <begin position="28"/>
        <end position="123"/>
    </location>
</feature>
<evidence type="ECO:0008006" key="4">
    <source>
        <dbReference type="Google" id="ProtNLM"/>
    </source>
</evidence>
<dbReference type="Proteomes" id="UP000011682">
    <property type="component" value="Unassembled WGS sequence"/>
</dbReference>
<evidence type="ECO:0000313" key="3">
    <source>
        <dbReference type="Proteomes" id="UP000011682"/>
    </source>
</evidence>
<sequence>MNSNIRMKVISAVVATAALAGCQQAGANAQTPAAPGVAATDIAQDVICETKNLRQVDNCKPGQKIVFLPNSWGNQQLPVLFAGLNCDLRYQVVLTDGAVACIFRPSNPAAQQAPAEAAPASGK</sequence>
<dbReference type="eggNOG" id="ENOG5033JTT">
    <property type="taxonomic scope" value="Bacteria"/>
</dbReference>